<dbReference type="PROSITE" id="PS50113">
    <property type="entry name" value="PAC"/>
    <property type="match status" value="1"/>
</dbReference>
<name>A0A5P1R9T3_9GAMM</name>
<dbReference type="InterPro" id="IPR000014">
    <property type="entry name" value="PAS"/>
</dbReference>
<keyword evidence="6" id="KW-1185">Reference proteome</keyword>
<sequence length="873" mass="98664">MTLDRSKTKSWFQFLYGLLSILMLLALLAFGFATWKDVEVQANNTLLPHNATLSSVVGRFFQHQDKLLGGLASSILSEQNEDGVIQTRLNDVLLATPQMRVLAVIDIKGRVLATTGNLQTLEWRDLFDAEQQTIGRPFRPTFVSETLLPMRKAILNEKGAKLGYVVAAYRLLGNNAIWQEAEESERNRRSLVVGDDGRVYLSYPESDTFWQSFVSSKVEDDFLNRLKELAQDKGRSASSNVSYQDEELLITASRLDEYGLFIVSGIQNTDLLSLWLERMKFVTLSVLIFLAAGLLVFRVILHRATKFESARNEAESNVFKLSKAIDQSPSSVIVTDEHWVVEYANKRLSGGSEEPIQIESGNALLDSFPHNLLQAEVKAISEHLAHGGSWYGERRAKEQKLWFSFSISSMHNDKGNVNNYVIVTQDITERKQAEVRLYKQANFDALTGLPNRRRTHDLLGEALKSAWKNSLNVAVLYMDVDNFKQINDTFGHLLGDQMLQLIAVRLQQIVGQDAIACHMSGDEFLVFMNFESDDDVIAMAEKIMDVMKQPVLLESKRLFISVSVGVSRYPEDSDDVLGLLKHADIALYESKNKGRRCYSFFSKELDARNKRKVELETEIRHALTNKELFMVYQTKNLIGNKEVYGFEALMRWQSPRLGFVSPEEFITAAEEIGVIDKLGEFALMQACMDLKKYQMLVSQTLTMAVNVSMHQLTNSDIVETVKHVIEETGINPSVLELEITESLLAQSLEEVQPVLNRLLELGVSLSIDDFGTGYSSLSYLTRFPVSALKIDRCFVKDMVENRSDATLTHTVITMAHKLGLRVVAEGIEDEDQLALLRVYGCDIGQGYFFTKPLNFNDMSTHLKGRQEKPDWAI</sequence>
<dbReference type="InterPro" id="IPR043128">
    <property type="entry name" value="Rev_trsase/Diguanyl_cyclase"/>
</dbReference>
<dbReference type="Pfam" id="PF08448">
    <property type="entry name" value="PAS_4"/>
    <property type="match status" value="1"/>
</dbReference>
<dbReference type="InterPro" id="IPR013656">
    <property type="entry name" value="PAS_4"/>
</dbReference>
<dbReference type="OrthoDB" id="8416215at2"/>
<dbReference type="AlphaFoldDB" id="A0A5P1R9T3"/>
<evidence type="ECO:0000313" key="6">
    <source>
        <dbReference type="Proteomes" id="UP000324760"/>
    </source>
</evidence>
<evidence type="ECO:0000256" key="1">
    <source>
        <dbReference type="SAM" id="Phobius"/>
    </source>
</evidence>
<keyword evidence="1" id="KW-0812">Transmembrane</keyword>
<dbReference type="CDD" id="cd01949">
    <property type="entry name" value="GGDEF"/>
    <property type="match status" value="1"/>
</dbReference>
<feature type="transmembrane region" description="Helical" evidence="1">
    <location>
        <begin position="281"/>
        <end position="301"/>
    </location>
</feature>
<dbReference type="Gene3D" id="3.30.70.270">
    <property type="match status" value="1"/>
</dbReference>
<dbReference type="InterPro" id="IPR000700">
    <property type="entry name" value="PAS-assoc_C"/>
</dbReference>
<dbReference type="PANTHER" id="PTHR44757:SF2">
    <property type="entry name" value="BIOFILM ARCHITECTURE MAINTENANCE PROTEIN MBAA"/>
    <property type="match status" value="1"/>
</dbReference>
<evidence type="ECO:0000259" key="2">
    <source>
        <dbReference type="PROSITE" id="PS50113"/>
    </source>
</evidence>
<gene>
    <name evidence="5" type="ORF">F0U83_06420</name>
</gene>
<dbReference type="SMART" id="SM00267">
    <property type="entry name" value="GGDEF"/>
    <property type="match status" value="1"/>
</dbReference>
<dbReference type="InterPro" id="IPR029787">
    <property type="entry name" value="Nucleotide_cyclase"/>
</dbReference>
<feature type="domain" description="PAC" evidence="2">
    <location>
        <begin position="386"/>
        <end position="439"/>
    </location>
</feature>
<dbReference type="InterPro" id="IPR052155">
    <property type="entry name" value="Biofilm_reg_signaling"/>
</dbReference>
<keyword evidence="1" id="KW-0472">Membrane</keyword>
<reference evidence="5 6" key="1">
    <citation type="journal article" date="2019" name="Biochem. Eng. J.">
        <title>Metabolic engineering of the marine bacteria Neptunomonas concharum for the production of acetoin and meso-2,3-butanediol from acetate.</title>
        <authorList>
            <person name="Li W."/>
            <person name="Pu N."/>
            <person name="Liu C.-X."/>
            <person name="Yuan Q.-P."/>
            <person name="Li Z.-J."/>
        </authorList>
    </citation>
    <scope>NUCLEOTIDE SEQUENCE [LARGE SCALE GENOMIC DNA]</scope>
    <source>
        <strain evidence="5 6">JCM17730</strain>
    </source>
</reference>
<dbReference type="PROSITE" id="PS50887">
    <property type="entry name" value="GGDEF"/>
    <property type="match status" value="1"/>
</dbReference>
<dbReference type="Pfam" id="PF00563">
    <property type="entry name" value="EAL"/>
    <property type="match status" value="1"/>
</dbReference>
<dbReference type="KEGG" id="ncu:F0U83_06420"/>
<dbReference type="Gene3D" id="3.20.20.450">
    <property type="entry name" value="EAL domain"/>
    <property type="match status" value="1"/>
</dbReference>
<dbReference type="SUPFAM" id="SSF141868">
    <property type="entry name" value="EAL domain-like"/>
    <property type="match status" value="1"/>
</dbReference>
<feature type="domain" description="GGDEF" evidence="4">
    <location>
        <begin position="471"/>
        <end position="603"/>
    </location>
</feature>
<organism evidence="5 6">
    <name type="scientific">Neptunomonas concharum</name>
    <dbReference type="NCBI Taxonomy" id="1031538"/>
    <lineage>
        <taxon>Bacteria</taxon>
        <taxon>Pseudomonadati</taxon>
        <taxon>Pseudomonadota</taxon>
        <taxon>Gammaproteobacteria</taxon>
        <taxon>Oceanospirillales</taxon>
        <taxon>Oceanospirillaceae</taxon>
        <taxon>Neptunomonas</taxon>
    </lineage>
</organism>
<dbReference type="PANTHER" id="PTHR44757">
    <property type="entry name" value="DIGUANYLATE CYCLASE DGCP"/>
    <property type="match status" value="1"/>
</dbReference>
<dbReference type="NCBIfam" id="TIGR00229">
    <property type="entry name" value="sensory_box"/>
    <property type="match status" value="1"/>
</dbReference>
<evidence type="ECO:0000313" key="5">
    <source>
        <dbReference type="EMBL" id="QEQ96368.1"/>
    </source>
</evidence>
<dbReference type="RefSeq" id="WP_138988509.1">
    <property type="nucleotide sequence ID" value="NZ_CP043869.1"/>
</dbReference>
<dbReference type="InterPro" id="IPR001633">
    <property type="entry name" value="EAL_dom"/>
</dbReference>
<accession>A0A5P1R9T3</accession>
<dbReference type="CDD" id="cd00130">
    <property type="entry name" value="PAS"/>
    <property type="match status" value="1"/>
</dbReference>
<evidence type="ECO:0000259" key="3">
    <source>
        <dbReference type="PROSITE" id="PS50883"/>
    </source>
</evidence>
<dbReference type="InterPro" id="IPR035965">
    <property type="entry name" value="PAS-like_dom_sf"/>
</dbReference>
<evidence type="ECO:0000259" key="4">
    <source>
        <dbReference type="PROSITE" id="PS50887"/>
    </source>
</evidence>
<dbReference type="PROSITE" id="PS50883">
    <property type="entry name" value="EAL"/>
    <property type="match status" value="1"/>
</dbReference>
<dbReference type="NCBIfam" id="TIGR00254">
    <property type="entry name" value="GGDEF"/>
    <property type="match status" value="1"/>
</dbReference>
<feature type="domain" description="EAL" evidence="3">
    <location>
        <begin position="612"/>
        <end position="866"/>
    </location>
</feature>
<proteinExistence type="predicted"/>
<dbReference type="SMART" id="SM00052">
    <property type="entry name" value="EAL"/>
    <property type="match status" value="1"/>
</dbReference>
<dbReference type="InterPro" id="IPR000160">
    <property type="entry name" value="GGDEF_dom"/>
</dbReference>
<dbReference type="Proteomes" id="UP000324760">
    <property type="component" value="Chromosome"/>
</dbReference>
<dbReference type="Pfam" id="PF00990">
    <property type="entry name" value="GGDEF"/>
    <property type="match status" value="1"/>
</dbReference>
<keyword evidence="1" id="KW-1133">Transmembrane helix</keyword>
<protein>
    <submittedName>
        <fullName evidence="5">EAL domain-containing protein</fullName>
    </submittedName>
</protein>
<dbReference type="EMBL" id="CP043869">
    <property type="protein sequence ID" value="QEQ96368.1"/>
    <property type="molecule type" value="Genomic_DNA"/>
</dbReference>
<dbReference type="Gene3D" id="3.30.450.20">
    <property type="entry name" value="PAS domain"/>
    <property type="match status" value="2"/>
</dbReference>
<dbReference type="SUPFAM" id="SSF55785">
    <property type="entry name" value="PYP-like sensor domain (PAS domain)"/>
    <property type="match status" value="1"/>
</dbReference>
<dbReference type="CDD" id="cd01948">
    <property type="entry name" value="EAL"/>
    <property type="match status" value="1"/>
</dbReference>
<dbReference type="InterPro" id="IPR035919">
    <property type="entry name" value="EAL_sf"/>
</dbReference>
<dbReference type="SUPFAM" id="SSF55073">
    <property type="entry name" value="Nucleotide cyclase"/>
    <property type="match status" value="1"/>
</dbReference>
<feature type="transmembrane region" description="Helical" evidence="1">
    <location>
        <begin position="12"/>
        <end position="35"/>
    </location>
</feature>